<accession>A0A0N1II80</accession>
<dbReference type="OrthoDB" id="265074at2759"/>
<evidence type="ECO:0000313" key="3">
    <source>
        <dbReference type="Proteomes" id="UP000038009"/>
    </source>
</evidence>
<feature type="compositionally biased region" description="Basic and acidic residues" evidence="1">
    <location>
        <begin position="102"/>
        <end position="111"/>
    </location>
</feature>
<protein>
    <submittedName>
        <fullName evidence="2">Uncharacterized protein</fullName>
    </submittedName>
</protein>
<sequence>MSHMTADLEYFKCDMCGVYMHRDIFCDHRRDCHGRDSTMLKRGECAKLSEALGRETRELLLAREAAAGAPRAANESMRQSSPGHSRHSGGKAAESGEGAAQCRDRTGRPVEAECAVGSSEQTSEAGTTTAEAAPLPNGSLPSPATVRNCDPSKISAALSVAELERRQEARTRRAVSDRYQGALDAKLSALLTDEKKAALLNFLHS</sequence>
<dbReference type="EMBL" id="LJSK01000253">
    <property type="protein sequence ID" value="KPI84511.1"/>
    <property type="molecule type" value="Genomic_DNA"/>
</dbReference>
<gene>
    <name evidence="2" type="ORF">ABL78_6446</name>
</gene>
<evidence type="ECO:0000313" key="2">
    <source>
        <dbReference type="EMBL" id="KPI84511.1"/>
    </source>
</evidence>
<feature type="compositionally biased region" description="Low complexity" evidence="1">
    <location>
        <begin position="117"/>
        <end position="133"/>
    </location>
</feature>
<dbReference type="VEuPathDB" id="TriTrypDB:Lsey_0253_0120"/>
<name>A0A0N1II80_LEPSE</name>
<evidence type="ECO:0000256" key="1">
    <source>
        <dbReference type="SAM" id="MobiDB-lite"/>
    </source>
</evidence>
<dbReference type="Proteomes" id="UP000038009">
    <property type="component" value="Unassembled WGS sequence"/>
</dbReference>
<dbReference type="AlphaFoldDB" id="A0A0N1II80"/>
<comment type="caution">
    <text evidence="2">The sequence shown here is derived from an EMBL/GenBank/DDBJ whole genome shotgun (WGS) entry which is preliminary data.</text>
</comment>
<feature type="compositionally biased region" description="Low complexity" evidence="1">
    <location>
        <begin position="90"/>
        <end position="100"/>
    </location>
</feature>
<organism evidence="2 3">
    <name type="scientific">Leptomonas seymouri</name>
    <dbReference type="NCBI Taxonomy" id="5684"/>
    <lineage>
        <taxon>Eukaryota</taxon>
        <taxon>Discoba</taxon>
        <taxon>Euglenozoa</taxon>
        <taxon>Kinetoplastea</taxon>
        <taxon>Metakinetoplastina</taxon>
        <taxon>Trypanosomatida</taxon>
        <taxon>Trypanosomatidae</taxon>
        <taxon>Leishmaniinae</taxon>
        <taxon>Leptomonas</taxon>
    </lineage>
</organism>
<reference evidence="2 3" key="1">
    <citation type="journal article" date="2015" name="PLoS Pathog.">
        <title>Leptomonas seymouri: Adaptations to the Dixenous Life Cycle Analyzed by Genome Sequencing, Transcriptome Profiling and Co-infection with Leishmania donovani.</title>
        <authorList>
            <person name="Kraeva N."/>
            <person name="Butenko A."/>
            <person name="Hlavacova J."/>
            <person name="Kostygov A."/>
            <person name="Myskova J."/>
            <person name="Grybchuk D."/>
            <person name="Lestinova T."/>
            <person name="Votypka J."/>
            <person name="Volf P."/>
            <person name="Opperdoes F."/>
            <person name="Flegontov P."/>
            <person name="Lukes J."/>
            <person name="Yurchenko V."/>
        </authorList>
    </citation>
    <scope>NUCLEOTIDE SEQUENCE [LARGE SCALE GENOMIC DNA]</scope>
    <source>
        <strain evidence="2 3">ATCC 30220</strain>
    </source>
</reference>
<feature type="region of interest" description="Disordered" evidence="1">
    <location>
        <begin position="66"/>
        <end position="147"/>
    </location>
</feature>
<keyword evidence="3" id="KW-1185">Reference proteome</keyword>
<proteinExistence type="predicted"/>
<dbReference type="OMA" id="MTADLEY"/>